<keyword evidence="3" id="KW-0808">Transferase</keyword>
<name>A0A1W9HX84_9HYPH</name>
<dbReference type="InterPro" id="IPR034346">
    <property type="entry name" value="Gtt2-like_C"/>
</dbReference>
<dbReference type="PROSITE" id="PS50404">
    <property type="entry name" value="GST_NTER"/>
    <property type="match status" value="1"/>
</dbReference>
<dbReference type="PANTHER" id="PTHR44051:SF8">
    <property type="entry name" value="GLUTATHIONE S-TRANSFERASE GSTA"/>
    <property type="match status" value="1"/>
</dbReference>
<dbReference type="InterPro" id="IPR004046">
    <property type="entry name" value="GST_C"/>
</dbReference>
<evidence type="ECO:0000313" key="4">
    <source>
        <dbReference type="Proteomes" id="UP000192872"/>
    </source>
</evidence>
<dbReference type="STRING" id="1827387.A4S15_09420"/>
<dbReference type="InterPro" id="IPR036282">
    <property type="entry name" value="Glutathione-S-Trfase_C_sf"/>
</dbReference>
<dbReference type="AlphaFoldDB" id="A0A1W9HX84"/>
<protein>
    <submittedName>
        <fullName evidence="3">Glutathione S-transferase</fullName>
    </submittedName>
</protein>
<dbReference type="InterPro" id="IPR004045">
    <property type="entry name" value="Glutathione_S-Trfase_N"/>
</dbReference>
<dbReference type="GO" id="GO:0016740">
    <property type="term" value="F:transferase activity"/>
    <property type="evidence" value="ECO:0007669"/>
    <property type="project" value="UniProtKB-KW"/>
</dbReference>
<dbReference type="PANTHER" id="PTHR44051">
    <property type="entry name" value="GLUTATHIONE S-TRANSFERASE-RELATED"/>
    <property type="match status" value="1"/>
</dbReference>
<dbReference type="InterPro" id="IPR040079">
    <property type="entry name" value="Glutathione_S-Trfase"/>
</dbReference>
<evidence type="ECO:0000313" key="3">
    <source>
        <dbReference type="EMBL" id="OQW52039.1"/>
    </source>
</evidence>
<dbReference type="Pfam" id="PF00043">
    <property type="entry name" value="GST_C"/>
    <property type="match status" value="1"/>
</dbReference>
<dbReference type="InterPro" id="IPR010987">
    <property type="entry name" value="Glutathione-S-Trfase_C-like"/>
</dbReference>
<evidence type="ECO:0000259" key="1">
    <source>
        <dbReference type="PROSITE" id="PS50404"/>
    </source>
</evidence>
<dbReference type="SFLD" id="SFLDG00358">
    <property type="entry name" value="Main_(cytGST)"/>
    <property type="match status" value="1"/>
</dbReference>
<dbReference type="SFLD" id="SFLDS00019">
    <property type="entry name" value="Glutathione_Transferase_(cytos"/>
    <property type="match status" value="1"/>
</dbReference>
<dbReference type="EMBL" id="LWDL01000016">
    <property type="protein sequence ID" value="OQW52039.1"/>
    <property type="molecule type" value="Genomic_DNA"/>
</dbReference>
<dbReference type="CDD" id="cd03051">
    <property type="entry name" value="GST_N_GTT2_like"/>
    <property type="match status" value="1"/>
</dbReference>
<dbReference type="SUPFAM" id="SSF47616">
    <property type="entry name" value="GST C-terminal domain-like"/>
    <property type="match status" value="1"/>
</dbReference>
<dbReference type="PROSITE" id="PS50405">
    <property type="entry name" value="GST_CTER"/>
    <property type="match status" value="1"/>
</dbReference>
<dbReference type="SUPFAM" id="SSF52833">
    <property type="entry name" value="Thioredoxin-like"/>
    <property type="match status" value="1"/>
</dbReference>
<feature type="domain" description="GST C-terminal" evidence="2">
    <location>
        <begin position="88"/>
        <end position="207"/>
    </location>
</feature>
<dbReference type="Gene3D" id="1.20.1050.10">
    <property type="match status" value="1"/>
</dbReference>
<sequence length="207" mass="23409">MRLFTSARAPNPRRVGIFLAEKRITLPDVVDVDIMKKQHHEADFARLNPFQRIPVLVLDDGTALSESVAICRYIEEAMAPEPNLFGRTPIERAICEMWNRRVELTLLNHTAAVFRHLHPSMAELELPQIPQWGEANKAKVMASCALLDAQLKNNQFITGDRFSVADITALVAIDFLRPIRLSVPEELTSLRRWHSEVSARPSVAPVK</sequence>
<accession>A0A1W9HX84</accession>
<evidence type="ECO:0000259" key="2">
    <source>
        <dbReference type="PROSITE" id="PS50405"/>
    </source>
</evidence>
<dbReference type="InterPro" id="IPR034345">
    <property type="entry name" value="Gtt2-like_N"/>
</dbReference>
<dbReference type="InterPro" id="IPR036249">
    <property type="entry name" value="Thioredoxin-like_sf"/>
</dbReference>
<dbReference type="Gene3D" id="3.40.30.10">
    <property type="entry name" value="Glutaredoxin"/>
    <property type="match status" value="1"/>
</dbReference>
<dbReference type="Pfam" id="PF13409">
    <property type="entry name" value="GST_N_2"/>
    <property type="match status" value="1"/>
</dbReference>
<feature type="domain" description="GST N-terminal" evidence="1">
    <location>
        <begin position="1"/>
        <end position="82"/>
    </location>
</feature>
<organism evidence="3 4">
    <name type="scientific">Candidatus Raskinella chloraquaticus</name>
    <dbReference type="NCBI Taxonomy" id="1951219"/>
    <lineage>
        <taxon>Bacteria</taxon>
        <taxon>Pseudomonadati</taxon>
        <taxon>Pseudomonadota</taxon>
        <taxon>Alphaproteobacteria</taxon>
        <taxon>Hyphomicrobiales</taxon>
        <taxon>Phreatobacteraceae</taxon>
        <taxon>Candidatus Raskinella</taxon>
    </lineage>
</organism>
<gene>
    <name evidence="3" type="ORF">A4S15_09420</name>
</gene>
<dbReference type="CDD" id="cd03182">
    <property type="entry name" value="GST_C_GTT2_like"/>
    <property type="match status" value="1"/>
</dbReference>
<proteinExistence type="predicted"/>
<dbReference type="Proteomes" id="UP000192872">
    <property type="component" value="Unassembled WGS sequence"/>
</dbReference>
<dbReference type="RefSeq" id="WP_376800503.1">
    <property type="nucleotide sequence ID" value="NZ_DBNB01000013.1"/>
</dbReference>
<reference evidence="3 4" key="1">
    <citation type="journal article" date="2017" name="Water Res.">
        <title>Comammox in drinking water systems.</title>
        <authorList>
            <person name="Wang Y."/>
            <person name="Ma L."/>
            <person name="Mao Y."/>
            <person name="Jiang X."/>
            <person name="Xia Y."/>
            <person name="Yu K."/>
            <person name="Li B."/>
            <person name="Zhang T."/>
        </authorList>
    </citation>
    <scope>NUCLEOTIDE SEQUENCE [LARGE SCALE GENOMIC DNA]</scope>
    <source>
        <strain evidence="3">SG_bin8</strain>
    </source>
</reference>
<comment type="caution">
    <text evidence="3">The sequence shown here is derived from an EMBL/GenBank/DDBJ whole genome shotgun (WGS) entry which is preliminary data.</text>
</comment>